<dbReference type="EMBL" id="CP001101">
    <property type="protein sequence ID" value="ACE04141.1"/>
    <property type="molecule type" value="Genomic_DNA"/>
</dbReference>
<gene>
    <name evidence="1" type="ordered locus">Cphamn1_1209</name>
</gene>
<accession>B3EQW0</accession>
<proteinExistence type="predicted"/>
<protein>
    <submittedName>
        <fullName evidence="1">Uncharacterized protein</fullName>
    </submittedName>
</protein>
<dbReference type="AlphaFoldDB" id="B3EQW0"/>
<dbReference type="KEGG" id="cpb:Cphamn1_1209"/>
<reference evidence="1" key="1">
    <citation type="submission" date="2008-06" db="EMBL/GenBank/DDBJ databases">
        <title>Complete sequence of Chlorobium phaeobacteroides BS1.</title>
        <authorList>
            <consortium name="US DOE Joint Genome Institute"/>
            <person name="Lucas S."/>
            <person name="Copeland A."/>
            <person name="Lapidus A."/>
            <person name="Glavina del Rio T."/>
            <person name="Dalin E."/>
            <person name="Tice H."/>
            <person name="Bruce D."/>
            <person name="Goodwin L."/>
            <person name="Pitluck S."/>
            <person name="Schmutz J."/>
            <person name="Larimer F."/>
            <person name="Land M."/>
            <person name="Hauser L."/>
            <person name="Kyrpides N."/>
            <person name="Ovchinnikova G."/>
            <person name="Li T."/>
            <person name="Liu Z."/>
            <person name="Zhao F."/>
            <person name="Overmann J."/>
            <person name="Bryant D.A."/>
            <person name="Richardson P."/>
        </authorList>
    </citation>
    <scope>NUCLEOTIDE SEQUENCE [LARGE SCALE GENOMIC DNA]</scope>
    <source>
        <strain evidence="1">BS1</strain>
    </source>
</reference>
<sequence length="37" mass="4321">MKQVGHYEMIGINSRQLLTEKWGKIEGKRFGMNVDIL</sequence>
<name>B3EQW0_CHLPB</name>
<dbReference type="HOGENOM" id="CLU_3341936_0_0_10"/>
<organism evidence="1">
    <name type="scientific">Chlorobium phaeobacteroides (strain BS1)</name>
    <dbReference type="NCBI Taxonomy" id="331678"/>
    <lineage>
        <taxon>Bacteria</taxon>
        <taxon>Pseudomonadati</taxon>
        <taxon>Chlorobiota</taxon>
        <taxon>Chlorobiia</taxon>
        <taxon>Chlorobiales</taxon>
        <taxon>Chlorobiaceae</taxon>
        <taxon>Chlorobium/Pelodictyon group</taxon>
        <taxon>Chlorobium</taxon>
    </lineage>
</organism>
<evidence type="ECO:0000313" key="1">
    <source>
        <dbReference type="EMBL" id="ACE04141.1"/>
    </source>
</evidence>